<keyword evidence="8 10" id="KW-0653">Protein transport</keyword>
<evidence type="ECO:0000256" key="4">
    <source>
        <dbReference type="ARBA" id="ARBA00014035"/>
    </source>
</evidence>
<dbReference type="HAMAP" id="MF_00240">
    <property type="entry name" value="LolA"/>
    <property type="match status" value="1"/>
</dbReference>
<keyword evidence="6 10" id="KW-0732">Signal</keyword>
<comment type="similarity">
    <text evidence="2 10">Belongs to the LolA family.</text>
</comment>
<dbReference type="NCBIfam" id="TIGR00547">
    <property type="entry name" value="lolA"/>
    <property type="match status" value="1"/>
</dbReference>
<evidence type="ECO:0000256" key="8">
    <source>
        <dbReference type="ARBA" id="ARBA00022927"/>
    </source>
</evidence>
<evidence type="ECO:0000256" key="9">
    <source>
        <dbReference type="ARBA" id="ARBA00023186"/>
    </source>
</evidence>
<keyword evidence="9 10" id="KW-0143">Chaperone</keyword>
<proteinExistence type="inferred from homology"/>
<sequence length="223" mass="25285" precursor="true">MKKLALVALLFSNLSLAQQAPAVDFAPHLKPVQQQRLSAPDGSAELLAELAKIDSFSARFQQQVFDDQQQLLQQGQGRLQLKKIAQFRFEGEEPEPVLLVSDGENLWFYNELLEQVSIYDAKAQVGQTAFALLTTTDPELWQQYQVIAQQEMFIIHPLDSNNPVQQLMLAFDDNGISEMTVIDINQQQSVFRFTEASLNPDIDDNQFQFTVPDGVDIDDQRQQ</sequence>
<evidence type="ECO:0000313" key="12">
    <source>
        <dbReference type="Proteomes" id="UP000219353"/>
    </source>
</evidence>
<protein>
    <recommendedName>
        <fullName evidence="4 10">Outer-membrane lipoprotein carrier protein</fullName>
    </recommendedName>
</protein>
<feature type="signal peptide" evidence="10">
    <location>
        <begin position="1"/>
        <end position="17"/>
    </location>
</feature>
<keyword evidence="5 10" id="KW-0813">Transport</keyword>
<comment type="subcellular location">
    <subcellularLocation>
        <location evidence="1 10">Periplasm</location>
    </subcellularLocation>
</comment>
<dbReference type="Pfam" id="PF03548">
    <property type="entry name" value="LolA"/>
    <property type="match status" value="1"/>
</dbReference>
<reference evidence="12" key="1">
    <citation type="submission" date="2017-09" db="EMBL/GenBank/DDBJ databases">
        <authorList>
            <person name="Varghese N."/>
            <person name="Submissions S."/>
        </authorList>
    </citation>
    <scope>NUCLEOTIDE SEQUENCE [LARGE SCALE GENOMIC DNA]</scope>
    <source>
        <strain evidence="12">CGMCC 1.12461</strain>
    </source>
</reference>
<evidence type="ECO:0000256" key="1">
    <source>
        <dbReference type="ARBA" id="ARBA00004418"/>
    </source>
</evidence>
<keyword evidence="12" id="KW-1185">Reference proteome</keyword>
<evidence type="ECO:0000256" key="6">
    <source>
        <dbReference type="ARBA" id="ARBA00022729"/>
    </source>
</evidence>
<name>A0A285I388_9GAMM</name>
<evidence type="ECO:0000256" key="7">
    <source>
        <dbReference type="ARBA" id="ARBA00022764"/>
    </source>
</evidence>
<evidence type="ECO:0000256" key="3">
    <source>
        <dbReference type="ARBA" id="ARBA00011245"/>
    </source>
</evidence>
<evidence type="ECO:0000313" key="11">
    <source>
        <dbReference type="EMBL" id="SNY42462.1"/>
    </source>
</evidence>
<organism evidence="11 12">
    <name type="scientific">Arsukibacterium tuosuense</name>
    <dbReference type="NCBI Taxonomy" id="1323745"/>
    <lineage>
        <taxon>Bacteria</taxon>
        <taxon>Pseudomonadati</taxon>
        <taxon>Pseudomonadota</taxon>
        <taxon>Gammaproteobacteria</taxon>
        <taxon>Chromatiales</taxon>
        <taxon>Chromatiaceae</taxon>
        <taxon>Arsukibacterium</taxon>
    </lineage>
</organism>
<dbReference type="SUPFAM" id="SSF89392">
    <property type="entry name" value="Prokaryotic lipoproteins and lipoprotein localization factors"/>
    <property type="match status" value="1"/>
</dbReference>
<keyword evidence="11" id="KW-0449">Lipoprotein</keyword>
<dbReference type="GO" id="GO:0042953">
    <property type="term" value="P:lipoprotein transport"/>
    <property type="evidence" value="ECO:0007669"/>
    <property type="project" value="InterPro"/>
</dbReference>
<feature type="chain" id="PRO_5013417094" description="Outer-membrane lipoprotein carrier protein" evidence="10">
    <location>
        <begin position="18"/>
        <end position="223"/>
    </location>
</feature>
<gene>
    <name evidence="10" type="primary">lolA</name>
    <name evidence="11" type="ORF">SAMN06297280_0446</name>
</gene>
<comment type="function">
    <text evidence="10">Participates in the translocation of lipoproteins from the inner membrane to the outer membrane. Only forms a complex with a lipoprotein if the residue after the N-terminal Cys is not an aspartate (The Asp acts as a targeting signal to indicate that the lipoprotein should stay in the inner membrane).</text>
</comment>
<evidence type="ECO:0000256" key="2">
    <source>
        <dbReference type="ARBA" id="ARBA00007615"/>
    </source>
</evidence>
<dbReference type="AlphaFoldDB" id="A0A285I388"/>
<evidence type="ECO:0000256" key="5">
    <source>
        <dbReference type="ARBA" id="ARBA00022448"/>
    </source>
</evidence>
<dbReference type="EMBL" id="OBEB01000001">
    <property type="protein sequence ID" value="SNY42462.1"/>
    <property type="molecule type" value="Genomic_DNA"/>
</dbReference>
<dbReference type="PANTHER" id="PTHR35869">
    <property type="entry name" value="OUTER-MEMBRANE LIPOPROTEIN CARRIER PROTEIN"/>
    <property type="match status" value="1"/>
</dbReference>
<evidence type="ECO:0000256" key="10">
    <source>
        <dbReference type="HAMAP-Rule" id="MF_00240"/>
    </source>
</evidence>
<dbReference type="PANTHER" id="PTHR35869:SF1">
    <property type="entry name" value="OUTER-MEMBRANE LIPOPROTEIN CARRIER PROTEIN"/>
    <property type="match status" value="1"/>
</dbReference>
<dbReference type="InterPro" id="IPR029046">
    <property type="entry name" value="LolA/LolB/LppX"/>
</dbReference>
<dbReference type="InterPro" id="IPR018323">
    <property type="entry name" value="OM_lipoprot_carrier_LolA_Pbac"/>
</dbReference>
<dbReference type="InterPro" id="IPR004564">
    <property type="entry name" value="OM_lipoprot_carrier_LolA-like"/>
</dbReference>
<dbReference type="Proteomes" id="UP000219353">
    <property type="component" value="Unassembled WGS sequence"/>
</dbReference>
<dbReference type="GO" id="GO:0044874">
    <property type="term" value="P:lipoprotein localization to outer membrane"/>
    <property type="evidence" value="ECO:0007669"/>
    <property type="project" value="UniProtKB-UniRule"/>
</dbReference>
<dbReference type="Gene3D" id="2.50.20.10">
    <property type="entry name" value="Lipoprotein localisation LolA/LolB/LppX"/>
    <property type="match status" value="1"/>
</dbReference>
<keyword evidence="7 10" id="KW-0574">Periplasm</keyword>
<comment type="subunit">
    <text evidence="3 10">Monomer.</text>
</comment>
<dbReference type="OrthoDB" id="9787361at2"/>
<dbReference type="GO" id="GO:0030288">
    <property type="term" value="C:outer membrane-bounded periplasmic space"/>
    <property type="evidence" value="ECO:0007669"/>
    <property type="project" value="TreeGrafter"/>
</dbReference>
<dbReference type="RefSeq" id="WP_097109716.1">
    <property type="nucleotide sequence ID" value="NZ_OBEB01000001.1"/>
</dbReference>
<accession>A0A285I388</accession>
<dbReference type="CDD" id="cd16325">
    <property type="entry name" value="LolA"/>
    <property type="match status" value="1"/>
</dbReference>